<dbReference type="Pfam" id="PF00126">
    <property type="entry name" value="HTH_1"/>
    <property type="match status" value="1"/>
</dbReference>
<dbReference type="PROSITE" id="PS50931">
    <property type="entry name" value="HTH_LYSR"/>
    <property type="match status" value="1"/>
</dbReference>
<evidence type="ECO:0000256" key="2">
    <source>
        <dbReference type="ARBA" id="ARBA00023015"/>
    </source>
</evidence>
<evidence type="ECO:0000313" key="7">
    <source>
        <dbReference type="Proteomes" id="UP000585721"/>
    </source>
</evidence>
<evidence type="ECO:0000256" key="3">
    <source>
        <dbReference type="ARBA" id="ARBA00023125"/>
    </source>
</evidence>
<dbReference type="InterPro" id="IPR036388">
    <property type="entry name" value="WH-like_DNA-bd_sf"/>
</dbReference>
<dbReference type="FunFam" id="3.40.190.290:FF:000012">
    <property type="entry name" value="Transcriptional regulator, LysR family"/>
    <property type="match status" value="1"/>
</dbReference>
<dbReference type="SUPFAM" id="SSF53850">
    <property type="entry name" value="Periplasmic binding protein-like II"/>
    <property type="match status" value="1"/>
</dbReference>
<name>A0A841GLD7_9GAMM</name>
<gene>
    <name evidence="6" type="ORF">HNR75_002045</name>
</gene>
<dbReference type="SUPFAM" id="SSF46785">
    <property type="entry name" value="Winged helix' DNA-binding domain"/>
    <property type="match status" value="1"/>
</dbReference>
<dbReference type="RefSeq" id="WP_188026846.1">
    <property type="nucleotide sequence ID" value="NZ_JACHGR010000006.1"/>
</dbReference>
<organism evidence="6 7">
    <name type="scientific">Tolumonas osonensis</name>
    <dbReference type="NCBI Taxonomy" id="675874"/>
    <lineage>
        <taxon>Bacteria</taxon>
        <taxon>Pseudomonadati</taxon>
        <taxon>Pseudomonadota</taxon>
        <taxon>Gammaproteobacteria</taxon>
        <taxon>Aeromonadales</taxon>
        <taxon>Aeromonadaceae</taxon>
        <taxon>Tolumonas</taxon>
    </lineage>
</organism>
<proteinExistence type="inferred from homology"/>
<dbReference type="GO" id="GO:0043565">
    <property type="term" value="F:sequence-specific DNA binding"/>
    <property type="evidence" value="ECO:0007669"/>
    <property type="project" value="TreeGrafter"/>
</dbReference>
<reference evidence="6 7" key="1">
    <citation type="submission" date="2020-08" db="EMBL/GenBank/DDBJ databases">
        <title>Genomic Encyclopedia of Type Strains, Phase IV (KMG-IV): sequencing the most valuable type-strain genomes for metagenomic binning, comparative biology and taxonomic classification.</title>
        <authorList>
            <person name="Goeker M."/>
        </authorList>
    </citation>
    <scope>NUCLEOTIDE SEQUENCE [LARGE SCALE GENOMIC DNA]</scope>
    <source>
        <strain evidence="6 7">DSM 22975</strain>
    </source>
</reference>
<protein>
    <submittedName>
        <fullName evidence="6">DNA-binding transcriptional LysR family regulator</fullName>
    </submittedName>
</protein>
<evidence type="ECO:0000259" key="5">
    <source>
        <dbReference type="PROSITE" id="PS50931"/>
    </source>
</evidence>
<dbReference type="GO" id="GO:0003700">
    <property type="term" value="F:DNA-binding transcription factor activity"/>
    <property type="evidence" value="ECO:0007669"/>
    <property type="project" value="InterPro"/>
</dbReference>
<accession>A0A841GLD7</accession>
<comment type="caution">
    <text evidence="6">The sequence shown here is derived from an EMBL/GenBank/DDBJ whole genome shotgun (WGS) entry which is preliminary data.</text>
</comment>
<keyword evidence="7" id="KW-1185">Reference proteome</keyword>
<dbReference type="PRINTS" id="PR00039">
    <property type="entry name" value="HTHLYSR"/>
</dbReference>
<dbReference type="Proteomes" id="UP000585721">
    <property type="component" value="Unassembled WGS sequence"/>
</dbReference>
<dbReference type="EMBL" id="JACHGR010000006">
    <property type="protein sequence ID" value="MBB6056115.1"/>
    <property type="molecule type" value="Genomic_DNA"/>
</dbReference>
<dbReference type="InterPro" id="IPR058163">
    <property type="entry name" value="LysR-type_TF_proteobact-type"/>
</dbReference>
<dbReference type="Gene3D" id="1.10.10.10">
    <property type="entry name" value="Winged helix-like DNA-binding domain superfamily/Winged helix DNA-binding domain"/>
    <property type="match status" value="1"/>
</dbReference>
<dbReference type="PANTHER" id="PTHR30537:SF1">
    <property type="entry name" value="HTH-TYPE TRANSCRIPTIONAL REGULATOR PGRR"/>
    <property type="match status" value="1"/>
</dbReference>
<keyword evidence="4" id="KW-0804">Transcription</keyword>
<dbReference type="Pfam" id="PF03466">
    <property type="entry name" value="LysR_substrate"/>
    <property type="match status" value="1"/>
</dbReference>
<evidence type="ECO:0000313" key="6">
    <source>
        <dbReference type="EMBL" id="MBB6056115.1"/>
    </source>
</evidence>
<dbReference type="FunFam" id="1.10.10.10:FF:000001">
    <property type="entry name" value="LysR family transcriptional regulator"/>
    <property type="match status" value="1"/>
</dbReference>
<comment type="similarity">
    <text evidence="1">Belongs to the LysR transcriptional regulatory family.</text>
</comment>
<dbReference type="InterPro" id="IPR036390">
    <property type="entry name" value="WH_DNA-bd_sf"/>
</dbReference>
<dbReference type="AlphaFoldDB" id="A0A841GLD7"/>
<feature type="domain" description="HTH lysR-type" evidence="5">
    <location>
        <begin position="4"/>
        <end position="61"/>
    </location>
</feature>
<dbReference type="PANTHER" id="PTHR30537">
    <property type="entry name" value="HTH-TYPE TRANSCRIPTIONAL REGULATOR"/>
    <property type="match status" value="1"/>
</dbReference>
<evidence type="ECO:0000256" key="1">
    <source>
        <dbReference type="ARBA" id="ARBA00009437"/>
    </source>
</evidence>
<dbReference type="CDD" id="cd08474">
    <property type="entry name" value="PBP2_CrgA_like_5"/>
    <property type="match status" value="1"/>
</dbReference>
<evidence type="ECO:0000256" key="4">
    <source>
        <dbReference type="ARBA" id="ARBA00023163"/>
    </source>
</evidence>
<keyword evidence="3 6" id="KW-0238">DNA-binding</keyword>
<sequence>MLKENINDLLSFLVVAQERSFTKAAAKLGISQSALSHTIKALEERLNLRLLNRTTRSVALTEAGERLVQTLAPRLEEIEEELVVLNDEQNGPSGKIRISSPEYAAHYVLWPVLEKFLPQYPDIHVEVIIENSFTDIVSERYDAGIRLGEQIAKDMIAVKISPEMKMAVVASPEYFKQAAVPEIPEDLRQHKCINIKPSAARGAYAWEFKKDDREINVKVEGQLTFNTSLQSLRAALAGLGLAYLPDDLVQEYVERGELVRVLESWCPVFDGFHIYYPSRRQHKKAFALLIDALRYNR</sequence>
<dbReference type="Gene3D" id="3.40.190.290">
    <property type="match status" value="1"/>
</dbReference>
<keyword evidence="2" id="KW-0805">Transcription regulation</keyword>
<dbReference type="InterPro" id="IPR000847">
    <property type="entry name" value="LysR_HTH_N"/>
</dbReference>
<dbReference type="GO" id="GO:0006351">
    <property type="term" value="P:DNA-templated transcription"/>
    <property type="evidence" value="ECO:0007669"/>
    <property type="project" value="TreeGrafter"/>
</dbReference>
<dbReference type="InterPro" id="IPR005119">
    <property type="entry name" value="LysR_subst-bd"/>
</dbReference>